<dbReference type="Proteomes" id="UP000606974">
    <property type="component" value="Unassembled WGS sequence"/>
</dbReference>
<dbReference type="Gene3D" id="1.25.10.10">
    <property type="entry name" value="Leucine-rich Repeat Variant"/>
    <property type="match status" value="1"/>
</dbReference>
<evidence type="ECO:0000256" key="2">
    <source>
        <dbReference type="ARBA" id="ARBA00022553"/>
    </source>
</evidence>
<evidence type="ECO:0000259" key="7">
    <source>
        <dbReference type="SMART" id="SM01156"/>
    </source>
</evidence>
<dbReference type="OrthoDB" id="1898821at2759"/>
<evidence type="ECO:0000256" key="4">
    <source>
        <dbReference type="ARBA" id="ARBA00023054"/>
    </source>
</evidence>
<feature type="compositionally biased region" description="Low complexity" evidence="6">
    <location>
        <begin position="11"/>
        <end position="21"/>
    </location>
</feature>
<dbReference type="InterPro" id="IPR039678">
    <property type="entry name" value="CTNNBL1"/>
</dbReference>
<keyword evidence="4" id="KW-0175">Coiled coil</keyword>
<dbReference type="Pfam" id="PF08216">
    <property type="entry name" value="CTNNBL"/>
    <property type="match status" value="1"/>
</dbReference>
<keyword evidence="5" id="KW-0539">Nucleus</keyword>
<feature type="domain" description="Beta-catenin-like protein 1 N-terminal" evidence="7">
    <location>
        <begin position="91"/>
        <end position="203"/>
    </location>
</feature>
<comment type="subcellular location">
    <subcellularLocation>
        <location evidence="1">Nucleus</location>
    </subcellularLocation>
</comment>
<dbReference type="EMBL" id="JAACFV010000003">
    <property type="protein sequence ID" value="KAF7513939.1"/>
    <property type="molecule type" value="Genomic_DNA"/>
</dbReference>
<proteinExistence type="predicted"/>
<name>A0A8H7E845_9EURO</name>
<dbReference type="SMART" id="SM01156">
    <property type="entry name" value="DUF1716"/>
    <property type="match status" value="1"/>
</dbReference>
<evidence type="ECO:0000313" key="8">
    <source>
        <dbReference type="EMBL" id="KAF7513939.1"/>
    </source>
</evidence>
<protein>
    <recommendedName>
        <fullName evidence="7">Beta-catenin-like protein 1 N-terminal domain-containing protein</fullName>
    </recommendedName>
</protein>
<gene>
    <name evidence="8" type="ORF">GJ744_006553</name>
</gene>
<dbReference type="GO" id="GO:0005681">
    <property type="term" value="C:spliceosomal complex"/>
    <property type="evidence" value="ECO:0007669"/>
    <property type="project" value="TreeGrafter"/>
</dbReference>
<evidence type="ECO:0000256" key="3">
    <source>
        <dbReference type="ARBA" id="ARBA00022737"/>
    </source>
</evidence>
<sequence length="594" mass="65747">MASIDDLFRKPTTSPSSISTTNKRKFPDHTLSPAYKSAKISANGTPHTPTIEDGDDTDIEAGPSLPPTETDNGAEEEEDDDEEGRFFGSGVSADARQALDYVEGAMAGGLGAGEEEVIDAAWLRRMAVGFERRITRNAELRARFEAEPEKFMTSEADLDADIKGLSILSEHSELYAEFAKLGCVGSLVALLAHENTDIAIDAIEVLGELTDEDVEADETQWRALVDAMLDAGVIELLTQNLGRLDEDIESDRAGVYHVLAVVENLCSQQSIVEAMAVGNDGLLRWLLGRIGQKEKRVGQNMRYAGEVLAILLQSSPKTRRRFAEMDGLDALLQILSVYRRKDPEKDSDEEEYVENLFDCLVCLVDESTGKEKFTEAEGVELCLIMLREGKMSKSRALRVLDHAMGGSVGGGVCEQFVEASGLKTIFGMFMKKQEREAIEHLLGIFSSLLRLLPGQSASRVRTLAKFMEKDFEKIQKLVDLRQEYTARMTNVGEAIRMEGEQLNPEERAAMADEWLSRRLDAGLFSLQTVDVILSWLIAEDDGARSRVEKLLKGRDESFENLKQSLREQLDGIDAEQSSEQAEAKDMLGTLLQCL</sequence>
<dbReference type="InterPro" id="IPR011989">
    <property type="entry name" value="ARM-like"/>
</dbReference>
<dbReference type="AlphaFoldDB" id="A0A8H7E845"/>
<feature type="compositionally biased region" description="Acidic residues" evidence="6">
    <location>
        <begin position="72"/>
        <end position="83"/>
    </location>
</feature>
<dbReference type="FunFam" id="1.25.10.10:FF:001136">
    <property type="entry name" value="Beta-catenin-like protein 1"/>
    <property type="match status" value="1"/>
</dbReference>
<accession>A0A8H7E845</accession>
<reference evidence="8" key="1">
    <citation type="submission" date="2020-02" db="EMBL/GenBank/DDBJ databases">
        <authorList>
            <person name="Palmer J.M."/>
        </authorList>
    </citation>
    <scope>NUCLEOTIDE SEQUENCE</scope>
    <source>
        <strain evidence="8">EPUS1.4</strain>
        <tissue evidence="8">Thallus</tissue>
    </source>
</reference>
<dbReference type="PANTHER" id="PTHR14978:SF0">
    <property type="entry name" value="BETA-CATENIN-LIKE PROTEIN 1"/>
    <property type="match status" value="1"/>
</dbReference>
<dbReference type="PANTHER" id="PTHR14978">
    <property type="entry name" value="BETA-CATENIN-LIKE PROTEIN 1 NUCLEAR ASSOCIATED PROTEIN"/>
    <property type="match status" value="1"/>
</dbReference>
<evidence type="ECO:0000313" key="9">
    <source>
        <dbReference type="Proteomes" id="UP000606974"/>
    </source>
</evidence>
<dbReference type="GO" id="GO:0010467">
    <property type="term" value="P:gene expression"/>
    <property type="evidence" value="ECO:0007669"/>
    <property type="project" value="UniProtKB-ARBA"/>
</dbReference>
<dbReference type="InterPro" id="IPR016024">
    <property type="entry name" value="ARM-type_fold"/>
</dbReference>
<keyword evidence="3" id="KW-0677">Repeat</keyword>
<evidence type="ECO:0000256" key="1">
    <source>
        <dbReference type="ARBA" id="ARBA00004123"/>
    </source>
</evidence>
<dbReference type="InterPro" id="IPR013180">
    <property type="entry name" value="CTNNBL1_N"/>
</dbReference>
<feature type="region of interest" description="Disordered" evidence="6">
    <location>
        <begin position="1"/>
        <end position="88"/>
    </location>
</feature>
<evidence type="ECO:0000256" key="5">
    <source>
        <dbReference type="ARBA" id="ARBA00023242"/>
    </source>
</evidence>
<dbReference type="SUPFAM" id="SSF48371">
    <property type="entry name" value="ARM repeat"/>
    <property type="match status" value="1"/>
</dbReference>
<evidence type="ECO:0000256" key="6">
    <source>
        <dbReference type="SAM" id="MobiDB-lite"/>
    </source>
</evidence>
<organism evidence="8 9">
    <name type="scientific">Endocarpon pusillum</name>
    <dbReference type="NCBI Taxonomy" id="364733"/>
    <lineage>
        <taxon>Eukaryota</taxon>
        <taxon>Fungi</taxon>
        <taxon>Dikarya</taxon>
        <taxon>Ascomycota</taxon>
        <taxon>Pezizomycotina</taxon>
        <taxon>Eurotiomycetes</taxon>
        <taxon>Chaetothyriomycetidae</taxon>
        <taxon>Verrucariales</taxon>
        <taxon>Verrucariaceae</taxon>
        <taxon>Endocarpon</taxon>
    </lineage>
</organism>
<keyword evidence="2" id="KW-0597">Phosphoprotein</keyword>
<keyword evidence="9" id="KW-1185">Reference proteome</keyword>
<comment type="caution">
    <text evidence="8">The sequence shown here is derived from an EMBL/GenBank/DDBJ whole genome shotgun (WGS) entry which is preliminary data.</text>
</comment>